<accession>A0A0A3IUF6</accession>
<name>A0A0A3IUF6_9BACI</name>
<gene>
    <name evidence="1" type="ORF">CD32_01595</name>
</gene>
<dbReference type="OrthoDB" id="9780425at2"/>
<protein>
    <submittedName>
        <fullName evidence="1">Uncharacterized protein</fullName>
    </submittedName>
</protein>
<sequence length="100" mass="11794">MKMFNKFALHIKCRTKLEAVNYCIEKGLEEGLRTFIDDEEIHMVKARKVTDKETILINGRISNNHNYVFRYLQAEFNLNQRQLLYIIIGRISGRNGFEIG</sequence>
<comment type="caution">
    <text evidence="1">The sequence shown here is derived from an EMBL/GenBank/DDBJ whole genome shotgun (WGS) entry which is preliminary data.</text>
</comment>
<keyword evidence="2" id="KW-1185">Reference proteome</keyword>
<dbReference type="AlphaFoldDB" id="A0A0A3IUF6"/>
<dbReference type="EMBL" id="JPVP01000040">
    <property type="protein sequence ID" value="KGR88384.1"/>
    <property type="molecule type" value="Genomic_DNA"/>
</dbReference>
<reference evidence="1 2" key="1">
    <citation type="submission" date="2014-02" db="EMBL/GenBank/DDBJ databases">
        <title>Draft genome sequence of Lysinibacillus odysseyi NBRC 100172.</title>
        <authorList>
            <person name="Zhang F."/>
            <person name="Wang G."/>
            <person name="Zhang L."/>
        </authorList>
    </citation>
    <scope>NUCLEOTIDE SEQUENCE [LARGE SCALE GENOMIC DNA]</scope>
    <source>
        <strain evidence="1 2">NBRC 100172</strain>
    </source>
</reference>
<dbReference type="Proteomes" id="UP000030437">
    <property type="component" value="Unassembled WGS sequence"/>
</dbReference>
<proteinExistence type="predicted"/>
<evidence type="ECO:0000313" key="2">
    <source>
        <dbReference type="Proteomes" id="UP000030437"/>
    </source>
</evidence>
<evidence type="ECO:0000313" key="1">
    <source>
        <dbReference type="EMBL" id="KGR88384.1"/>
    </source>
</evidence>
<organism evidence="1 2">
    <name type="scientific">Lysinibacillus odysseyi 34hs-1 = NBRC 100172</name>
    <dbReference type="NCBI Taxonomy" id="1220589"/>
    <lineage>
        <taxon>Bacteria</taxon>
        <taxon>Bacillati</taxon>
        <taxon>Bacillota</taxon>
        <taxon>Bacilli</taxon>
        <taxon>Bacillales</taxon>
        <taxon>Bacillaceae</taxon>
        <taxon>Lysinibacillus</taxon>
    </lineage>
</organism>